<dbReference type="Proteomes" id="UP000021816">
    <property type="component" value="Unassembled WGS sequence"/>
</dbReference>
<sequence>MLPVHIADRPAWAADIFAAFAALRILPTPENLCAVTSVIAQESSFQADPSVPGLARIVWKELQRRREKYAIPQLVLDLALAKISPDGRSYKARIDALRTEKQMNTLYEDMISELPGGKTLFAGYNPVRTGGPMQVSVDFAEEQVGSRRYPYPRQGSVRDEVFSRRGGVYFGIAILLDYPTSYSQMIYRFADFNAGRYSSRNAAFQDAVAGLGGQRLALDGDLLRYNNGKPTAQASDTLRALLALRPRLQLSAVDIENDLRLEKSFAFEQSPLYRRLFALADAASSKRWPREVLPSIALKSPKITRPLTTEWFARRVDSRYRSCLEQSKSES</sequence>
<dbReference type="STRING" id="1454003.AW10_02629"/>
<evidence type="ECO:0000313" key="2">
    <source>
        <dbReference type="Proteomes" id="UP000021816"/>
    </source>
</evidence>
<dbReference type="EMBL" id="JEMX01000061">
    <property type="protein sequence ID" value="EXI78987.1"/>
    <property type="molecule type" value="Genomic_DNA"/>
</dbReference>
<evidence type="ECO:0000313" key="1">
    <source>
        <dbReference type="EMBL" id="EXI78987.1"/>
    </source>
</evidence>
<evidence type="ECO:0008006" key="3">
    <source>
        <dbReference type="Google" id="ProtNLM"/>
    </source>
</evidence>
<protein>
    <recommendedName>
        <fullName evidence="3">DUF1615 domain-containing protein</fullName>
    </recommendedName>
</protein>
<dbReference type="Pfam" id="PF07759">
    <property type="entry name" value="DUF1615"/>
    <property type="match status" value="1"/>
</dbReference>
<proteinExistence type="predicted"/>
<reference evidence="1 2" key="1">
    <citation type="submission" date="2014-02" db="EMBL/GenBank/DDBJ databases">
        <title>Expanding our view of genomic diversity in Candidatus Accumulibacter clades.</title>
        <authorList>
            <person name="Skennerton C.T."/>
            <person name="Barr J.J."/>
            <person name="Slater F.R."/>
            <person name="Bond P.L."/>
            <person name="Tyson G.W."/>
        </authorList>
    </citation>
    <scope>NUCLEOTIDE SEQUENCE [LARGE SCALE GENOMIC DNA]</scope>
    <source>
        <strain evidence="2">BA-92</strain>
    </source>
</reference>
<organism evidence="1 2">
    <name type="scientific">Candidatus Accumulibacter appositus</name>
    <dbReference type="NCBI Taxonomy" id="1454003"/>
    <lineage>
        <taxon>Bacteria</taxon>
        <taxon>Pseudomonadati</taxon>
        <taxon>Pseudomonadota</taxon>
        <taxon>Betaproteobacteria</taxon>
        <taxon>Candidatus Accumulibacter</taxon>
    </lineage>
</organism>
<dbReference type="InterPro" id="IPR011673">
    <property type="entry name" value="DUF1615"/>
</dbReference>
<gene>
    <name evidence="1" type="ORF">AW10_02629</name>
</gene>
<accession>A0A011PPT4</accession>
<dbReference type="AlphaFoldDB" id="A0A011PPT4"/>
<comment type="caution">
    <text evidence="1">The sequence shown here is derived from an EMBL/GenBank/DDBJ whole genome shotgun (WGS) entry which is preliminary data.</text>
</comment>
<dbReference type="PATRIC" id="fig|1454003.3.peg.2680"/>
<name>A0A011PPT4_9PROT</name>